<evidence type="ECO:0000313" key="2">
    <source>
        <dbReference type="EMBL" id="WVZ26459.1"/>
    </source>
</evidence>
<keyword evidence="1" id="KW-0812">Transmembrane</keyword>
<dbReference type="AlphaFoldDB" id="A0AAQ3PHN2"/>
<evidence type="ECO:0000313" key="3">
    <source>
        <dbReference type="Proteomes" id="UP001374535"/>
    </source>
</evidence>
<protein>
    <submittedName>
        <fullName evidence="2">Uncharacterized protein</fullName>
    </submittedName>
</protein>
<organism evidence="2 3">
    <name type="scientific">Vigna mungo</name>
    <name type="common">Black gram</name>
    <name type="synonym">Phaseolus mungo</name>
    <dbReference type="NCBI Taxonomy" id="3915"/>
    <lineage>
        <taxon>Eukaryota</taxon>
        <taxon>Viridiplantae</taxon>
        <taxon>Streptophyta</taxon>
        <taxon>Embryophyta</taxon>
        <taxon>Tracheophyta</taxon>
        <taxon>Spermatophyta</taxon>
        <taxon>Magnoliopsida</taxon>
        <taxon>eudicotyledons</taxon>
        <taxon>Gunneridae</taxon>
        <taxon>Pentapetalae</taxon>
        <taxon>rosids</taxon>
        <taxon>fabids</taxon>
        <taxon>Fabales</taxon>
        <taxon>Fabaceae</taxon>
        <taxon>Papilionoideae</taxon>
        <taxon>50 kb inversion clade</taxon>
        <taxon>NPAAA clade</taxon>
        <taxon>indigoferoid/millettioid clade</taxon>
        <taxon>Phaseoleae</taxon>
        <taxon>Vigna</taxon>
    </lineage>
</organism>
<gene>
    <name evidence="2" type="ORF">V8G54_005003</name>
</gene>
<accession>A0AAQ3PHN2</accession>
<feature type="non-terminal residue" evidence="2">
    <location>
        <position position="1"/>
    </location>
</feature>
<keyword evidence="1" id="KW-1133">Transmembrane helix</keyword>
<keyword evidence="1" id="KW-0472">Membrane</keyword>
<dbReference type="Proteomes" id="UP001374535">
    <property type="component" value="Chromosome 1"/>
</dbReference>
<sequence length="121" mass="13619">PCSSCSDLSFSLLRRLQRRPSNVFTADSLSTTKESPCFASLSTIVEERLCLVASGGILSMWTLMFFGFFGIKVFGSLFSFTTGPYFNKENGSNNEFNSCILFLFSIFFCFFFIIDDVLLID</sequence>
<proteinExistence type="predicted"/>
<dbReference type="EMBL" id="CP144700">
    <property type="protein sequence ID" value="WVZ26459.1"/>
    <property type="molecule type" value="Genomic_DNA"/>
</dbReference>
<evidence type="ECO:0000256" key="1">
    <source>
        <dbReference type="SAM" id="Phobius"/>
    </source>
</evidence>
<reference evidence="2 3" key="1">
    <citation type="journal article" date="2023" name="Life. Sci Alliance">
        <title>Evolutionary insights into 3D genome organization and epigenetic landscape of Vigna mungo.</title>
        <authorList>
            <person name="Junaid A."/>
            <person name="Singh B."/>
            <person name="Bhatia S."/>
        </authorList>
    </citation>
    <scope>NUCLEOTIDE SEQUENCE [LARGE SCALE GENOMIC DNA]</scope>
    <source>
        <strain evidence="2">Urdbean</strain>
    </source>
</reference>
<feature type="transmembrane region" description="Helical" evidence="1">
    <location>
        <begin position="58"/>
        <end position="80"/>
    </location>
</feature>
<feature type="transmembrane region" description="Helical" evidence="1">
    <location>
        <begin position="100"/>
        <end position="120"/>
    </location>
</feature>
<keyword evidence="3" id="KW-1185">Reference proteome</keyword>
<name>A0AAQ3PHN2_VIGMU</name>